<dbReference type="AlphaFoldDB" id="A0A0N9NJC9"/>
<dbReference type="EMBL" id="CP011853">
    <property type="protein sequence ID" value="ALG85725.1"/>
    <property type="molecule type" value="Genomic_DNA"/>
</dbReference>
<dbReference type="RefSeq" id="WP_062393817.1">
    <property type="nucleotide sequence ID" value="NZ_CP011853.1"/>
</dbReference>
<reference evidence="2" key="1">
    <citation type="submission" date="2015-06" db="EMBL/GenBank/DDBJ databases">
        <title>Complete genome sequence and metabolic analysis of phthalate degradation pathway in Gordonia sp. QH-11.</title>
        <authorList>
            <person name="Jin D."/>
            <person name="Kong X."/>
            <person name="Bai Z."/>
        </authorList>
    </citation>
    <scope>NUCLEOTIDE SEQUENCE [LARGE SCALE GENOMIC DNA]</scope>
    <source>
        <strain evidence="2">QH-11</strain>
    </source>
</reference>
<dbReference type="InterPro" id="IPR016181">
    <property type="entry name" value="Acyl_CoA_acyltransferase"/>
</dbReference>
<sequence length="210" mass="22796">MTLHTRNLRTADLGEAVELVIAAIPEIPLYTWALGDSADDPGVIDWLARALLRGHLANGTAVGAFADDSLVGVVTWAAAERATPPVDADAAAHDVAVLKAHLDMAKRLALTMQMERESLMHPDPEAVHVEIAAVRADHRQRGALMALMLPIQTMCRDENRRFTCVTGSATLRRVFAASLNMTEYRTTAIGDVPLYCLTSAVPPVVRPRNR</sequence>
<proteinExistence type="predicted"/>
<evidence type="ECO:0008006" key="3">
    <source>
        <dbReference type="Google" id="ProtNLM"/>
    </source>
</evidence>
<keyword evidence="2" id="KW-1185">Reference proteome</keyword>
<dbReference type="KEGG" id="goq:ACH46_16105"/>
<dbReference type="STRING" id="1136941.ACH46_16105"/>
<evidence type="ECO:0000313" key="1">
    <source>
        <dbReference type="EMBL" id="ALG85725.1"/>
    </source>
</evidence>
<gene>
    <name evidence="1" type="ORF">ACH46_16105</name>
</gene>
<dbReference type="Gene3D" id="3.40.630.30">
    <property type="match status" value="1"/>
</dbReference>
<organism evidence="1 2">
    <name type="scientific">Gordonia phthalatica</name>
    <dbReference type="NCBI Taxonomy" id="1136941"/>
    <lineage>
        <taxon>Bacteria</taxon>
        <taxon>Bacillati</taxon>
        <taxon>Actinomycetota</taxon>
        <taxon>Actinomycetes</taxon>
        <taxon>Mycobacteriales</taxon>
        <taxon>Gordoniaceae</taxon>
        <taxon>Gordonia</taxon>
    </lineage>
</organism>
<evidence type="ECO:0000313" key="2">
    <source>
        <dbReference type="Proteomes" id="UP000063789"/>
    </source>
</evidence>
<dbReference type="SUPFAM" id="SSF55729">
    <property type="entry name" value="Acyl-CoA N-acyltransferases (Nat)"/>
    <property type="match status" value="1"/>
</dbReference>
<name>A0A0N9NJC9_9ACTN</name>
<protein>
    <recommendedName>
        <fullName evidence="3">N-acetyltransferase domain-containing protein</fullName>
    </recommendedName>
</protein>
<dbReference type="Proteomes" id="UP000063789">
    <property type="component" value="Chromosome"/>
</dbReference>
<reference evidence="1 2" key="2">
    <citation type="journal article" date="2017" name="Int. J. Syst. Evol. Microbiol.">
        <title>Gordonia phthalatica sp. nov., a di-n-butyl phthalate-degrading bacterium isolated from activated sludge.</title>
        <authorList>
            <person name="Jin D."/>
            <person name="Kong X."/>
            <person name="Jia M."/>
            <person name="Yu X."/>
            <person name="Wang X."/>
            <person name="Zhuang X."/>
            <person name="Deng Y."/>
            <person name="Bai Z."/>
        </authorList>
    </citation>
    <scope>NUCLEOTIDE SEQUENCE [LARGE SCALE GENOMIC DNA]</scope>
    <source>
        <strain evidence="1 2">QH-11</strain>
    </source>
</reference>
<dbReference type="PATRIC" id="fig|1136941.3.peg.3293"/>
<accession>A0A0N9NJC9</accession>
<dbReference type="OrthoDB" id="4372413at2"/>